<dbReference type="OrthoDB" id="166212at2759"/>
<dbReference type="SUPFAM" id="SSF51206">
    <property type="entry name" value="cAMP-binding domain-like"/>
    <property type="match status" value="2"/>
</dbReference>
<dbReference type="CDD" id="cd00038">
    <property type="entry name" value="CAP_ED"/>
    <property type="match status" value="1"/>
</dbReference>
<sequence>MLKINESKLSANKIKSSKYLEVESSDILSQRNSQSSTSDNNFKKGSFFYSNYLPLFQSKLQNKKESNNLTKEYKDQSIQCILVDFRLNLNIACHVKLASNSVFLPFQIKRFNQDRNKLNYNSPNLKRSIKTDPKQLNDLNTLAYREIGVQTYADVKNSSYLIYDLDSGNKTPMEKTLEDLIYNYSIQVNSLNNKKNLIVKFINTLELLSEDSIIYLNKYLGNSGNKFSNYVESLCRLNNEKLKIFDNILVKLIKQYNLSKARNNSLEIPGFELEKKSSLIDFTKNDIHSIDLKKLIKMSEMKRKGVRFETSEEKRRLALERFKRAVRIVIINREWIKVLNSDKKEEREKLLIEYDKIENSSEFMNGKKLQILFNKEEFKAQKNLTALINDTHRKILAKEASARANEDIENLLSLIYSIPRLNTFPKHVCNHVAKLIKLIVYEKGREIVREGHTSIGFYYIINGSCDVLSMGNDGLLKIDELQSGDTFGDNSFQNGLTPYTVITNQRTEMLIVEPNEIEAYLDRLRLEEKEYVKDFISNWWPVKYWNWTEENFEKFSQYSDFLRFNSGEIITDNSFQQVEKFYFIFSGKVELIRMINVVKKVSTNAESITSCESLENESSQRVKKIMKKKFLRVCFLEKYNYFGFETSQSVNTWFRAHDDEVCVIRITKESFLSIHKHSSFFLSQLMQDYKLALPSQDQVINLFKQNLKTEKIINKIKP</sequence>
<dbReference type="InterPro" id="IPR014710">
    <property type="entry name" value="RmlC-like_jellyroll"/>
</dbReference>
<reference evidence="2" key="1">
    <citation type="submission" date="2021-02" db="EMBL/GenBank/DDBJ databases">
        <authorList>
            <person name="Nowell W R."/>
        </authorList>
    </citation>
    <scope>NUCLEOTIDE SEQUENCE</scope>
    <source>
        <strain evidence="2">Ploen Becks lab</strain>
    </source>
</reference>
<dbReference type="Proteomes" id="UP000663879">
    <property type="component" value="Unassembled WGS sequence"/>
</dbReference>
<dbReference type="AlphaFoldDB" id="A0A814J2R1"/>
<keyword evidence="3" id="KW-1185">Reference proteome</keyword>
<gene>
    <name evidence="2" type="ORF">OXX778_LOCUS17909</name>
</gene>
<proteinExistence type="predicted"/>
<evidence type="ECO:0000313" key="3">
    <source>
        <dbReference type="Proteomes" id="UP000663879"/>
    </source>
</evidence>
<name>A0A814J2R1_9BILA</name>
<dbReference type="EMBL" id="CAJNOC010004733">
    <property type="protein sequence ID" value="CAF1031874.1"/>
    <property type="molecule type" value="Genomic_DNA"/>
</dbReference>
<evidence type="ECO:0000259" key="1">
    <source>
        <dbReference type="PROSITE" id="PS50042"/>
    </source>
</evidence>
<dbReference type="Gene3D" id="2.60.120.10">
    <property type="entry name" value="Jelly Rolls"/>
    <property type="match status" value="2"/>
</dbReference>
<feature type="domain" description="Cyclic nucleotide-binding" evidence="1">
    <location>
        <begin position="420"/>
        <end position="489"/>
    </location>
</feature>
<evidence type="ECO:0000313" key="2">
    <source>
        <dbReference type="EMBL" id="CAF1031874.1"/>
    </source>
</evidence>
<dbReference type="Pfam" id="PF00027">
    <property type="entry name" value="cNMP_binding"/>
    <property type="match status" value="1"/>
</dbReference>
<comment type="caution">
    <text evidence="2">The sequence shown here is derived from an EMBL/GenBank/DDBJ whole genome shotgun (WGS) entry which is preliminary data.</text>
</comment>
<accession>A0A814J2R1</accession>
<organism evidence="2 3">
    <name type="scientific">Brachionus calyciflorus</name>
    <dbReference type="NCBI Taxonomy" id="104777"/>
    <lineage>
        <taxon>Eukaryota</taxon>
        <taxon>Metazoa</taxon>
        <taxon>Spiralia</taxon>
        <taxon>Gnathifera</taxon>
        <taxon>Rotifera</taxon>
        <taxon>Eurotatoria</taxon>
        <taxon>Monogononta</taxon>
        <taxon>Pseudotrocha</taxon>
        <taxon>Ploima</taxon>
        <taxon>Brachionidae</taxon>
        <taxon>Brachionus</taxon>
    </lineage>
</organism>
<dbReference type="PANTHER" id="PTHR23011:SF28">
    <property type="entry name" value="CYCLIC NUCLEOTIDE-BINDING DOMAIN CONTAINING PROTEIN"/>
    <property type="match status" value="1"/>
</dbReference>
<dbReference type="PROSITE" id="PS50042">
    <property type="entry name" value="CNMP_BINDING_3"/>
    <property type="match status" value="1"/>
</dbReference>
<protein>
    <recommendedName>
        <fullName evidence="1">Cyclic nucleotide-binding domain-containing protein</fullName>
    </recommendedName>
</protein>
<dbReference type="PANTHER" id="PTHR23011">
    <property type="entry name" value="CYCLIC NUCLEOTIDE-BINDING DOMAIN CONTAINING PROTEIN"/>
    <property type="match status" value="1"/>
</dbReference>
<dbReference type="InterPro" id="IPR000595">
    <property type="entry name" value="cNMP-bd_dom"/>
</dbReference>
<dbReference type="InterPro" id="IPR018490">
    <property type="entry name" value="cNMP-bd_dom_sf"/>
</dbReference>